<dbReference type="Gene3D" id="3.90.190.10">
    <property type="entry name" value="Protein tyrosine phosphatase superfamily"/>
    <property type="match status" value="1"/>
</dbReference>
<comment type="caution">
    <text evidence="4">The sequence shown here is derived from an EMBL/GenBank/DDBJ whole genome shotgun (WGS) entry which is preliminary data.</text>
</comment>
<feature type="domain" description="Swiss Army Knife protein DSP-PTPase phosphatase" evidence="3">
    <location>
        <begin position="47"/>
        <end position="139"/>
    </location>
</feature>
<sequence>MSKDEATSENLSADTKDEGVSESAEISLEAALAPVLENAKFPNAQTVVSGKLSAEQVVKAAEAGIEHIINLQPESELSFDERAAVEAQGINYTHLPIAGAEDLKQVNLLEFDKALRTHHGKKTLIHCGSGNRVGACMALRAGWLRGRKMDTAMQQGKEHGLTGLEEEVRMRLLVPR</sequence>
<dbReference type="OrthoDB" id="270335at2"/>
<evidence type="ECO:0000313" key="5">
    <source>
        <dbReference type="Proteomes" id="UP000442109"/>
    </source>
</evidence>
<dbReference type="InterPro" id="IPR029021">
    <property type="entry name" value="Prot-tyrosine_phosphatase-like"/>
</dbReference>
<dbReference type="AlphaFoldDB" id="A0A844M1F1"/>
<dbReference type="Proteomes" id="UP000442109">
    <property type="component" value="Unassembled WGS sequence"/>
</dbReference>
<keyword evidence="5" id="KW-1185">Reference proteome</keyword>
<feature type="region of interest" description="Disordered" evidence="2">
    <location>
        <begin position="1"/>
        <end position="22"/>
    </location>
</feature>
<name>A0A844M1F1_9GAMM</name>
<accession>A0A844M1F1</accession>
<protein>
    <submittedName>
        <fullName evidence="4">Serine/threonine protein phosphatase</fullName>
    </submittedName>
</protein>
<dbReference type="Pfam" id="PF22784">
    <property type="entry name" value="PTP-SAK"/>
    <property type="match status" value="1"/>
</dbReference>
<proteinExistence type="predicted"/>
<evidence type="ECO:0000259" key="3">
    <source>
        <dbReference type="Pfam" id="PF22784"/>
    </source>
</evidence>
<keyword evidence="1" id="KW-0378">Hydrolase</keyword>
<evidence type="ECO:0000313" key="4">
    <source>
        <dbReference type="EMBL" id="MUG32781.1"/>
    </source>
</evidence>
<evidence type="ECO:0000256" key="1">
    <source>
        <dbReference type="ARBA" id="ARBA00022801"/>
    </source>
</evidence>
<dbReference type="EMBL" id="WFKQ01000007">
    <property type="protein sequence ID" value="MUG32781.1"/>
    <property type="molecule type" value="Genomic_DNA"/>
</dbReference>
<organism evidence="4 5">
    <name type="scientific">Psychrobacter sanguinis</name>
    <dbReference type="NCBI Taxonomy" id="861445"/>
    <lineage>
        <taxon>Bacteria</taxon>
        <taxon>Pseudomonadati</taxon>
        <taxon>Pseudomonadota</taxon>
        <taxon>Gammaproteobacteria</taxon>
        <taxon>Moraxellales</taxon>
        <taxon>Moraxellaceae</taxon>
        <taxon>Psychrobacter</taxon>
    </lineage>
</organism>
<dbReference type="InterPro" id="IPR057023">
    <property type="entry name" value="PTP-SAK"/>
</dbReference>
<evidence type="ECO:0000256" key="2">
    <source>
        <dbReference type="SAM" id="MobiDB-lite"/>
    </source>
</evidence>
<dbReference type="GO" id="GO:0016791">
    <property type="term" value="F:phosphatase activity"/>
    <property type="evidence" value="ECO:0007669"/>
    <property type="project" value="UniProtKB-ARBA"/>
</dbReference>
<dbReference type="SUPFAM" id="SSF52799">
    <property type="entry name" value="(Phosphotyrosine protein) phosphatases II"/>
    <property type="match status" value="1"/>
</dbReference>
<gene>
    <name evidence="4" type="ORF">GB996_08215</name>
</gene>
<reference evidence="4 5" key="1">
    <citation type="journal article" date="2019" name="PLoS ONE">
        <title>Pup mortality in New Zealand sea lions (Phocarctos hookeri) at Enderby Island, Auckland Islands, 2013-18.</title>
        <authorList>
            <person name="Michael S.A."/>
            <person name="Hayman D.T.S."/>
            <person name="Gray R."/>
            <person name="Zhang J."/>
            <person name="Rogers L."/>
            <person name="Roe W.D."/>
        </authorList>
    </citation>
    <scope>NUCLEOTIDE SEQUENCE [LARGE SCALE GENOMIC DNA]</scope>
    <source>
        <strain evidence="4 5">SM868</strain>
    </source>
</reference>
<dbReference type="RefSeq" id="WP_011960628.1">
    <property type="nucleotide sequence ID" value="NZ_WFKQ01000007.1"/>
</dbReference>